<feature type="transmembrane region" description="Helical" evidence="8">
    <location>
        <begin position="642"/>
        <end position="662"/>
    </location>
</feature>
<feature type="transmembrane region" description="Helical" evidence="8">
    <location>
        <begin position="668"/>
        <end position="688"/>
    </location>
</feature>
<evidence type="ECO:0000256" key="2">
    <source>
        <dbReference type="ARBA" id="ARBA00007779"/>
    </source>
</evidence>
<evidence type="ECO:0000259" key="10">
    <source>
        <dbReference type="Pfam" id="PF12621"/>
    </source>
</evidence>
<feature type="transmembrane region" description="Helical" evidence="8">
    <location>
        <begin position="741"/>
        <end position="760"/>
    </location>
</feature>
<reference evidence="13 14" key="1">
    <citation type="journal article" date="2012" name="Eukaryot. Cell">
        <title>Draft genome sequence of Wickerhamomyces ciferrii NRRL Y-1031 F-60-10.</title>
        <authorList>
            <person name="Schneider J."/>
            <person name="Andrea H."/>
            <person name="Blom J."/>
            <person name="Jaenicke S."/>
            <person name="Ruckert C."/>
            <person name="Schorsch C."/>
            <person name="Szczepanowski R."/>
            <person name="Farwick M."/>
            <person name="Goesmann A."/>
            <person name="Puhler A."/>
            <person name="Schaffer S."/>
            <person name="Tauch A."/>
            <person name="Kohler T."/>
            <person name="Brinkrolf K."/>
        </authorList>
    </citation>
    <scope>NUCLEOTIDE SEQUENCE [LARGE SCALE GENOMIC DNA]</scope>
    <source>
        <strain evidence="14">ATCC 14091 / BCRC 22168 / CBS 111 / JCM 3599 / NBRC 0793 / NRRL Y-1031 F-60-10</strain>
    </source>
</reference>
<evidence type="ECO:0000259" key="12">
    <source>
        <dbReference type="Pfam" id="PF14703"/>
    </source>
</evidence>
<feature type="region of interest" description="Disordered" evidence="7">
    <location>
        <begin position="779"/>
        <end position="808"/>
    </location>
</feature>
<feature type="transmembrane region" description="Helical" evidence="8">
    <location>
        <begin position="454"/>
        <end position="483"/>
    </location>
</feature>
<comment type="similarity">
    <text evidence="2">Belongs to the CSC1 (TC 1.A.17) family.</text>
</comment>
<dbReference type="InterPro" id="IPR045122">
    <property type="entry name" value="Csc1-like"/>
</dbReference>
<organism evidence="13 14">
    <name type="scientific">Wickerhamomyces ciferrii (strain ATCC 14091 / BCRC 22168 / CBS 111 / JCM 3599 / NBRC 0793 / NRRL Y-1031 F-60-10)</name>
    <name type="common">Yeast</name>
    <name type="synonym">Pichia ciferrii</name>
    <dbReference type="NCBI Taxonomy" id="1206466"/>
    <lineage>
        <taxon>Eukaryota</taxon>
        <taxon>Fungi</taxon>
        <taxon>Dikarya</taxon>
        <taxon>Ascomycota</taxon>
        <taxon>Saccharomycotina</taxon>
        <taxon>Saccharomycetes</taxon>
        <taxon>Phaffomycetales</taxon>
        <taxon>Wickerhamomycetaceae</taxon>
        <taxon>Wickerhamomyces</taxon>
    </lineage>
</organism>
<evidence type="ECO:0000256" key="5">
    <source>
        <dbReference type="ARBA" id="ARBA00022989"/>
    </source>
</evidence>
<dbReference type="Pfam" id="PF13967">
    <property type="entry name" value="RSN1_TM"/>
    <property type="match status" value="1"/>
</dbReference>
<dbReference type="InterPro" id="IPR032880">
    <property type="entry name" value="CSC1/OSCA1-like_N"/>
</dbReference>
<proteinExistence type="inferred from homology"/>
<feature type="compositionally biased region" description="Basic and acidic residues" evidence="7">
    <location>
        <begin position="779"/>
        <end position="790"/>
    </location>
</feature>
<keyword evidence="5 8" id="KW-1133">Transmembrane helix</keyword>
<dbReference type="Pfam" id="PF02714">
    <property type="entry name" value="RSN1_7TM"/>
    <property type="match status" value="1"/>
</dbReference>
<feature type="domain" description="CSC1/OSCA1-like 7TM region" evidence="9">
    <location>
        <begin position="453"/>
        <end position="727"/>
    </location>
</feature>
<feature type="transmembrane region" description="Helical" evidence="8">
    <location>
        <begin position="545"/>
        <end position="573"/>
    </location>
</feature>
<keyword evidence="14" id="KW-1185">Reference proteome</keyword>
<feature type="compositionally biased region" description="Basic and acidic residues" evidence="7">
    <location>
        <begin position="798"/>
        <end position="808"/>
    </location>
</feature>
<dbReference type="HOGENOM" id="CLU_002458_2_0_1"/>
<evidence type="ECO:0000256" key="8">
    <source>
        <dbReference type="SAM" id="Phobius"/>
    </source>
</evidence>
<dbReference type="PANTHER" id="PTHR13018">
    <property type="entry name" value="PROBABLE MEMBRANE PROTEIN DUF221-RELATED"/>
    <property type="match status" value="1"/>
</dbReference>
<evidence type="ECO:0000256" key="7">
    <source>
        <dbReference type="SAM" id="MobiDB-lite"/>
    </source>
</evidence>
<dbReference type="InterPro" id="IPR027815">
    <property type="entry name" value="CSC1/OSCA1-like_cyt"/>
</dbReference>
<dbReference type="PANTHER" id="PTHR13018:SF20">
    <property type="entry name" value="SPORULATION-SPECIFIC PROTEIN 75"/>
    <property type="match status" value="1"/>
</dbReference>
<accession>K0KE73</accession>
<dbReference type="InParanoid" id="K0KE73"/>
<feature type="transmembrane region" description="Helical" evidence="8">
    <location>
        <begin position="124"/>
        <end position="147"/>
    </location>
</feature>
<feature type="transmembrane region" description="Helical" evidence="8">
    <location>
        <begin position="709"/>
        <end position="729"/>
    </location>
</feature>
<feature type="transmembrane region" description="Helical" evidence="8">
    <location>
        <begin position="194"/>
        <end position="213"/>
    </location>
</feature>
<evidence type="ECO:0000313" key="13">
    <source>
        <dbReference type="EMBL" id="CCH41216.1"/>
    </source>
</evidence>
<name>K0KE73_WICCF</name>
<comment type="subcellular location">
    <subcellularLocation>
        <location evidence="1">Membrane</location>
        <topology evidence="1">Multi-pass membrane protein</topology>
    </subcellularLocation>
</comment>
<feature type="domain" description="10TM putative phosphate transporter extracellular tail" evidence="10">
    <location>
        <begin position="796"/>
        <end position="876"/>
    </location>
</feature>
<gene>
    <name evidence="13" type="ORF">BN7_753</name>
</gene>
<keyword evidence="3" id="KW-0813">Transport</keyword>
<dbReference type="Proteomes" id="UP000009328">
    <property type="component" value="Unassembled WGS sequence"/>
</dbReference>
<comment type="caution">
    <text evidence="13">The sequence shown here is derived from an EMBL/GenBank/DDBJ whole genome shotgun (WGS) entry which is preliminary data.</text>
</comment>
<evidence type="ECO:0000256" key="4">
    <source>
        <dbReference type="ARBA" id="ARBA00022692"/>
    </source>
</evidence>
<evidence type="ECO:0000259" key="11">
    <source>
        <dbReference type="Pfam" id="PF13967"/>
    </source>
</evidence>
<evidence type="ECO:0000256" key="6">
    <source>
        <dbReference type="ARBA" id="ARBA00023136"/>
    </source>
</evidence>
<dbReference type="Pfam" id="PF12621">
    <property type="entry name" value="PHM7_ext"/>
    <property type="match status" value="1"/>
</dbReference>
<dbReference type="InterPro" id="IPR003864">
    <property type="entry name" value="CSC1/OSCA1-like_7TM"/>
</dbReference>
<dbReference type="InterPro" id="IPR022257">
    <property type="entry name" value="PHM7_ext"/>
</dbReference>
<dbReference type="AlphaFoldDB" id="K0KE73"/>
<evidence type="ECO:0000259" key="9">
    <source>
        <dbReference type="Pfam" id="PF02714"/>
    </source>
</evidence>
<dbReference type="EMBL" id="CAIF01000013">
    <property type="protein sequence ID" value="CCH41216.1"/>
    <property type="molecule type" value="Genomic_DNA"/>
</dbReference>
<dbReference type="GO" id="GO:0005227">
    <property type="term" value="F:calcium-activated cation channel activity"/>
    <property type="evidence" value="ECO:0007669"/>
    <property type="project" value="InterPro"/>
</dbReference>
<feature type="transmembrane region" description="Helical" evidence="8">
    <location>
        <begin position="503"/>
        <end position="524"/>
    </location>
</feature>
<protein>
    <submittedName>
        <fullName evidence="13">Membrane protein</fullName>
    </submittedName>
</protein>
<sequence length="881" mass="101795">MALLDYQTYTSYFDPNHNGTDQGFLHMLDFLNTPRSGSAQNSAGITIRTFITSVMISFLYCAFQTSIFSLLRCKFKNIYQPNCYYIPDDVKLYPLEEGFFSWIKAALFHPLDDYKNIGLDAYFFIRYLCFLLVLFSGLAVFNLPVLIPVNYYSGYENYKPDDLIKYANGTIPKMTLGLDRISMSNIAPLYTKRLSIHLTMTVISILWFHGLVITELRNYLKIKNQYLAKKAQSGGRPELSRNSENTLLINNVPSNLLNRRDLSDVFNKLSGCKIKNIWFVYDYKDLKDFHINDVKLLDSIENLESKLITSKFFEIENDLIEDLSKYKYNKRLAGLRSVADFRVTFMYYVVPRGYILNRRLKLQETIDLYIDNRNQLKSKRSLLIARERGPLNDQKYNKVFIQFEDSFQPHLLNQIQISDKMNELDGTLIFVNPKDLIWENLSVQSNMQVFIRVLLGNTFGVIIILGWVIPVAFIGLVSQLPYLTVLIPFLSWLNYLPDYITDVISNFLSVILLVCLSELVPYIFRYLGYIKCKKTGAQVEVDVQNWMFIFSFIHIFMVVTISSGLTVIVEGLVNNPVSIPNILARNLPKCSNFFFSYLMIRGFSYFGNNLLQSVQLFKNLFVYPLVDSTPRRKFKRLASVPVYHWGSVYPTFAVLGSIGLIYSILSPLILIFCCVSFGLVIISFKYSARYQYSHDNPSENHGIFYPKAIFQLYSGIYFMEICLIGIFALSRDETNSANCLSHAFVTFVLLILTAAGQVQMNKMFNRLLSKNFPLTLYEPKEPKDKDESSNTKENQTTKVEHEDQIEAKQPNEDLFNDTFHHECFQHKNNIVWVPRDTHGISNIELQHLKELGIECSNQNTELTNDGELQIYSSPPDHIMDS</sequence>
<feature type="domain" description="CSC1/OSCA1-like cytosolic" evidence="12">
    <location>
        <begin position="245"/>
        <end position="440"/>
    </location>
</feature>
<dbReference type="eggNOG" id="KOG1134">
    <property type="taxonomic scope" value="Eukaryota"/>
</dbReference>
<feature type="transmembrane region" description="Helical" evidence="8">
    <location>
        <begin position="50"/>
        <end position="71"/>
    </location>
</feature>
<evidence type="ECO:0000313" key="14">
    <source>
        <dbReference type="Proteomes" id="UP000009328"/>
    </source>
</evidence>
<keyword evidence="4 8" id="KW-0812">Transmembrane</keyword>
<dbReference type="FunCoup" id="K0KE73">
    <property type="interactions" value="21"/>
</dbReference>
<evidence type="ECO:0000256" key="1">
    <source>
        <dbReference type="ARBA" id="ARBA00004141"/>
    </source>
</evidence>
<feature type="domain" description="CSC1/OSCA1-like N-terminal transmembrane" evidence="11">
    <location>
        <begin position="50"/>
        <end position="213"/>
    </location>
</feature>
<dbReference type="GO" id="GO:0005886">
    <property type="term" value="C:plasma membrane"/>
    <property type="evidence" value="ECO:0007669"/>
    <property type="project" value="TreeGrafter"/>
</dbReference>
<evidence type="ECO:0000256" key="3">
    <source>
        <dbReference type="ARBA" id="ARBA00022448"/>
    </source>
</evidence>
<keyword evidence="6 8" id="KW-0472">Membrane</keyword>
<dbReference type="Pfam" id="PF14703">
    <property type="entry name" value="PHM7_cyt"/>
    <property type="match status" value="1"/>
</dbReference>